<dbReference type="PANTHER" id="PTHR43875:SF15">
    <property type="entry name" value="TREHALOSE IMPORT ATP-BINDING PROTEIN SUGC"/>
    <property type="match status" value="1"/>
</dbReference>
<accession>A0A6J4TJD5</accession>
<evidence type="ECO:0000256" key="2">
    <source>
        <dbReference type="ARBA" id="ARBA00022475"/>
    </source>
</evidence>
<dbReference type="PANTHER" id="PTHR43875">
    <property type="entry name" value="MALTODEXTRIN IMPORT ATP-BINDING PROTEIN MSMX"/>
    <property type="match status" value="1"/>
</dbReference>
<dbReference type="PROSITE" id="PS50893">
    <property type="entry name" value="ABC_TRANSPORTER_2"/>
    <property type="match status" value="1"/>
</dbReference>
<dbReference type="GO" id="GO:0016887">
    <property type="term" value="F:ATP hydrolysis activity"/>
    <property type="evidence" value="ECO:0007669"/>
    <property type="project" value="InterPro"/>
</dbReference>
<dbReference type="FunFam" id="3.40.50.300:FF:000042">
    <property type="entry name" value="Maltose/maltodextrin ABC transporter, ATP-binding protein"/>
    <property type="match status" value="1"/>
</dbReference>
<dbReference type="InterPro" id="IPR012340">
    <property type="entry name" value="NA-bd_OB-fold"/>
</dbReference>
<dbReference type="InterPro" id="IPR003593">
    <property type="entry name" value="AAA+_ATPase"/>
</dbReference>
<dbReference type="SUPFAM" id="SSF50331">
    <property type="entry name" value="MOP-like"/>
    <property type="match status" value="1"/>
</dbReference>
<dbReference type="GO" id="GO:0008643">
    <property type="term" value="P:carbohydrate transport"/>
    <property type="evidence" value="ECO:0007669"/>
    <property type="project" value="InterPro"/>
</dbReference>
<dbReference type="Gene3D" id="2.40.50.140">
    <property type="entry name" value="Nucleic acid-binding proteins"/>
    <property type="match status" value="1"/>
</dbReference>
<dbReference type="AlphaFoldDB" id="A0A6J4TJD5"/>
<keyword evidence="3" id="KW-0547">Nucleotide-binding</keyword>
<keyword evidence="4 8" id="KW-0067">ATP-binding</keyword>
<protein>
    <submittedName>
        <fullName evidence="8">Glycerol-3-phosphate ABC transporter, ATP-binding protein UgpC</fullName>
    </submittedName>
</protein>
<dbReference type="PROSITE" id="PS00211">
    <property type="entry name" value="ABC_TRANSPORTER_1"/>
    <property type="match status" value="1"/>
</dbReference>
<dbReference type="SUPFAM" id="SSF52540">
    <property type="entry name" value="P-loop containing nucleoside triphosphate hydrolases"/>
    <property type="match status" value="1"/>
</dbReference>
<dbReference type="InterPro" id="IPR008995">
    <property type="entry name" value="Mo/tungstate-bd_C_term_dom"/>
</dbReference>
<dbReference type="InterPro" id="IPR003439">
    <property type="entry name" value="ABC_transporter-like_ATP-bd"/>
</dbReference>
<dbReference type="InterPro" id="IPR027417">
    <property type="entry name" value="P-loop_NTPase"/>
</dbReference>
<dbReference type="Pfam" id="PF00005">
    <property type="entry name" value="ABC_tran"/>
    <property type="match status" value="1"/>
</dbReference>
<keyword evidence="5" id="KW-1278">Translocase</keyword>
<dbReference type="InterPro" id="IPR047641">
    <property type="entry name" value="ABC_transpr_MalK/UgpC-like"/>
</dbReference>
<dbReference type="GO" id="GO:0055052">
    <property type="term" value="C:ATP-binding cassette (ABC) transporter complex, substrate-binding subunit-containing"/>
    <property type="evidence" value="ECO:0007669"/>
    <property type="project" value="TreeGrafter"/>
</dbReference>
<dbReference type="Gene3D" id="3.40.50.300">
    <property type="entry name" value="P-loop containing nucleotide triphosphate hydrolases"/>
    <property type="match status" value="1"/>
</dbReference>
<evidence type="ECO:0000313" key="8">
    <source>
        <dbReference type="EMBL" id="CAA9524075.1"/>
    </source>
</evidence>
<evidence type="ECO:0000256" key="1">
    <source>
        <dbReference type="ARBA" id="ARBA00022448"/>
    </source>
</evidence>
<dbReference type="Gene3D" id="2.40.50.100">
    <property type="match status" value="2"/>
</dbReference>
<dbReference type="InterPro" id="IPR015855">
    <property type="entry name" value="ABC_transpr_MalK-like"/>
</dbReference>
<dbReference type="GO" id="GO:0140359">
    <property type="term" value="F:ABC-type transporter activity"/>
    <property type="evidence" value="ECO:0007669"/>
    <property type="project" value="InterPro"/>
</dbReference>
<gene>
    <name evidence="8" type="ORF">AVDCRST_MAG73-299</name>
</gene>
<evidence type="ECO:0000259" key="7">
    <source>
        <dbReference type="PROSITE" id="PS50893"/>
    </source>
</evidence>
<name>A0A6J4TJD5_9BACT</name>
<keyword evidence="2" id="KW-1003">Cell membrane</keyword>
<sequence length="343" mass="37151">MAVIETRAITKRFGDGPAAVDGIDLASADGEFLVLLGPSGCGKTTLLRMIGGLEPPTSGDVLIGGRVVTGLPPRARKIAMVFQSYALYPHMSVYNNIAFPLKAAKLPKAEQEKKVAWAAGILGIDPYLQRKPRQLSGGQRQRVALARALVRDPNVFLLDEPLSNLDAQRRASARDELQGFQRQIGTTTIYVTHDQVEAMGMGDRIAVINQGTIRQLGTPREIYDEPADTFVATFLGSPPMNLVPRDDLLIGFRPEQFSPAAGASGAFTTFPFHVHREEYLGAERLVYGETGPTKVVARFPITADVPVETGRTYEFAVPDGDLKIFDAASGLRRPGGAPKLVLR</sequence>
<evidence type="ECO:0000256" key="5">
    <source>
        <dbReference type="ARBA" id="ARBA00022967"/>
    </source>
</evidence>
<evidence type="ECO:0000256" key="3">
    <source>
        <dbReference type="ARBA" id="ARBA00022741"/>
    </source>
</evidence>
<dbReference type="EMBL" id="CADCWE010000020">
    <property type="protein sequence ID" value="CAA9524075.1"/>
    <property type="molecule type" value="Genomic_DNA"/>
</dbReference>
<evidence type="ECO:0000256" key="6">
    <source>
        <dbReference type="ARBA" id="ARBA00023136"/>
    </source>
</evidence>
<dbReference type="CDD" id="cd03301">
    <property type="entry name" value="ABC_MalK_N"/>
    <property type="match status" value="1"/>
</dbReference>
<keyword evidence="6" id="KW-0472">Membrane</keyword>
<dbReference type="GO" id="GO:0005524">
    <property type="term" value="F:ATP binding"/>
    <property type="evidence" value="ECO:0007669"/>
    <property type="project" value="UniProtKB-KW"/>
</dbReference>
<keyword evidence="1" id="KW-0813">Transport</keyword>
<evidence type="ECO:0000256" key="4">
    <source>
        <dbReference type="ARBA" id="ARBA00022840"/>
    </source>
</evidence>
<dbReference type="InterPro" id="IPR017871">
    <property type="entry name" value="ABC_transporter-like_CS"/>
</dbReference>
<dbReference type="SMART" id="SM00382">
    <property type="entry name" value="AAA"/>
    <property type="match status" value="1"/>
</dbReference>
<reference evidence="8" key="1">
    <citation type="submission" date="2020-02" db="EMBL/GenBank/DDBJ databases">
        <authorList>
            <person name="Meier V. D."/>
        </authorList>
    </citation>
    <scope>NUCLEOTIDE SEQUENCE</scope>
    <source>
        <strain evidence="8">AVDCRST_MAG73</strain>
    </source>
</reference>
<organism evidence="8">
    <name type="scientific">uncultured Thermomicrobiales bacterium</name>
    <dbReference type="NCBI Taxonomy" id="1645740"/>
    <lineage>
        <taxon>Bacteria</taxon>
        <taxon>Pseudomonadati</taxon>
        <taxon>Thermomicrobiota</taxon>
        <taxon>Thermomicrobia</taxon>
        <taxon>Thermomicrobiales</taxon>
        <taxon>environmental samples</taxon>
    </lineage>
</organism>
<proteinExistence type="predicted"/>
<feature type="domain" description="ABC transporter" evidence="7">
    <location>
        <begin position="4"/>
        <end position="235"/>
    </location>
</feature>